<dbReference type="AlphaFoldDB" id="A0A1I7WFL2"/>
<sequence length="72" mass="8434">MDVSKFFDNMAIIFILNQSSLFPNVPNSKMGYFNILGLFHTVCFKCRLFSPNLIPFHANLKISLLFIHYKYI</sequence>
<keyword evidence="1" id="KW-1185">Reference proteome</keyword>
<organism evidence="1 2">
    <name type="scientific">Heterorhabditis bacteriophora</name>
    <name type="common">Entomopathogenic nematode worm</name>
    <dbReference type="NCBI Taxonomy" id="37862"/>
    <lineage>
        <taxon>Eukaryota</taxon>
        <taxon>Metazoa</taxon>
        <taxon>Ecdysozoa</taxon>
        <taxon>Nematoda</taxon>
        <taxon>Chromadorea</taxon>
        <taxon>Rhabditida</taxon>
        <taxon>Rhabditina</taxon>
        <taxon>Rhabditomorpha</taxon>
        <taxon>Strongyloidea</taxon>
        <taxon>Heterorhabditidae</taxon>
        <taxon>Heterorhabditis</taxon>
    </lineage>
</organism>
<dbReference type="WBParaSite" id="Hba_03742">
    <property type="protein sequence ID" value="Hba_03742"/>
    <property type="gene ID" value="Hba_03742"/>
</dbReference>
<name>A0A1I7WFL2_HETBA</name>
<evidence type="ECO:0000313" key="2">
    <source>
        <dbReference type="WBParaSite" id="Hba_03742"/>
    </source>
</evidence>
<accession>A0A1I7WFL2</accession>
<proteinExistence type="predicted"/>
<protein>
    <submittedName>
        <fullName evidence="2">Uncharacterized protein</fullName>
    </submittedName>
</protein>
<evidence type="ECO:0000313" key="1">
    <source>
        <dbReference type="Proteomes" id="UP000095283"/>
    </source>
</evidence>
<reference evidence="2" key="1">
    <citation type="submission" date="2016-11" db="UniProtKB">
        <authorList>
            <consortium name="WormBaseParasite"/>
        </authorList>
    </citation>
    <scope>IDENTIFICATION</scope>
</reference>
<dbReference type="Proteomes" id="UP000095283">
    <property type="component" value="Unplaced"/>
</dbReference>